<evidence type="ECO:0000313" key="2">
    <source>
        <dbReference type="EMBL" id="MVX58127.1"/>
    </source>
</evidence>
<dbReference type="Proteomes" id="UP000461595">
    <property type="component" value="Unassembled WGS sequence"/>
</dbReference>
<protein>
    <submittedName>
        <fullName evidence="2">Serine hydrolase</fullName>
    </submittedName>
</protein>
<evidence type="ECO:0000259" key="1">
    <source>
        <dbReference type="Pfam" id="PF13354"/>
    </source>
</evidence>
<dbReference type="InterPro" id="IPR045155">
    <property type="entry name" value="Beta-lactam_cat"/>
</dbReference>
<evidence type="ECO:0000313" key="3">
    <source>
        <dbReference type="Proteomes" id="UP000461595"/>
    </source>
</evidence>
<dbReference type="OrthoDB" id="2240388at2"/>
<dbReference type="RefSeq" id="WP_160331961.1">
    <property type="nucleotide sequence ID" value="NZ_WSRS01000002.1"/>
</dbReference>
<keyword evidence="2" id="KW-0378">Hydrolase</keyword>
<dbReference type="InterPro" id="IPR000871">
    <property type="entry name" value="Beta-lactam_class-A"/>
</dbReference>
<gene>
    <name evidence="2" type="ORF">E5983_00355</name>
</gene>
<proteinExistence type="predicted"/>
<comment type="caution">
    <text evidence="2">The sequence shown here is derived from an EMBL/GenBank/DDBJ whole genome shotgun (WGS) entry which is preliminary data.</text>
</comment>
<dbReference type="Pfam" id="PF13354">
    <property type="entry name" value="Beta-lactamase2"/>
    <property type="match status" value="1"/>
</dbReference>
<organism evidence="2 3">
    <name type="scientific">Streptococcus danieliae</name>
    <dbReference type="NCBI Taxonomy" id="747656"/>
    <lineage>
        <taxon>Bacteria</taxon>
        <taxon>Bacillati</taxon>
        <taxon>Bacillota</taxon>
        <taxon>Bacilli</taxon>
        <taxon>Lactobacillales</taxon>
        <taxon>Streptococcaceae</taxon>
        <taxon>Streptococcus</taxon>
    </lineage>
</organism>
<dbReference type="GO" id="GO:0030655">
    <property type="term" value="P:beta-lactam antibiotic catabolic process"/>
    <property type="evidence" value="ECO:0007669"/>
    <property type="project" value="InterPro"/>
</dbReference>
<dbReference type="Gene3D" id="3.40.710.10">
    <property type="entry name" value="DD-peptidase/beta-lactamase superfamily"/>
    <property type="match status" value="1"/>
</dbReference>
<dbReference type="GO" id="GO:0046677">
    <property type="term" value="P:response to antibiotic"/>
    <property type="evidence" value="ECO:0007669"/>
    <property type="project" value="InterPro"/>
</dbReference>
<reference evidence="2 3" key="1">
    <citation type="submission" date="2019-12" db="EMBL/GenBank/DDBJ databases">
        <title>Microbes associate with the intestines of laboratory mice.</title>
        <authorList>
            <person name="Navarre W."/>
            <person name="Wong E."/>
        </authorList>
    </citation>
    <scope>NUCLEOTIDE SEQUENCE [LARGE SCALE GENOMIC DNA]</scope>
    <source>
        <strain evidence="2 3">NM51_B2-22</strain>
    </source>
</reference>
<feature type="domain" description="Beta-lactamase class A catalytic" evidence="1">
    <location>
        <begin position="213"/>
        <end position="414"/>
    </location>
</feature>
<dbReference type="PANTHER" id="PTHR35333:SF3">
    <property type="entry name" value="BETA-LACTAMASE-TYPE TRANSPEPTIDASE FOLD CONTAINING PROTEIN"/>
    <property type="match status" value="1"/>
</dbReference>
<dbReference type="EMBL" id="WSRS01000002">
    <property type="protein sequence ID" value="MVX58127.1"/>
    <property type="molecule type" value="Genomic_DNA"/>
</dbReference>
<dbReference type="InterPro" id="IPR012338">
    <property type="entry name" value="Beta-lactam/transpept-like"/>
</dbReference>
<dbReference type="AlphaFoldDB" id="A0A7X3G728"/>
<dbReference type="SUPFAM" id="SSF56601">
    <property type="entry name" value="beta-lactamase/transpeptidase-like"/>
    <property type="match status" value="1"/>
</dbReference>
<dbReference type="GO" id="GO:0008800">
    <property type="term" value="F:beta-lactamase activity"/>
    <property type="evidence" value="ECO:0007669"/>
    <property type="project" value="InterPro"/>
</dbReference>
<sequence>MTMSKTSKQQWLLLPVLCWFVSWPFVKLDPAENLTLGLREKALLTQLPFGLFYQDLPQQPLAAQALVSFKDQELQDIKNTILPNQALEIQSLIYREDGTPLFTLKDGSHILGSRSLVYDNQVLTAETLDQSFFIQPGAQFYKEFPTAQTKPASVPYKPYQQVRIVQKLTYPRGPFALTDKGEYVAWSSLSKEDNRIQRVQELLEQKYQEEGLGIYVKQLETQQVAGVKLDQIMYSASITKLPYLYYVQKQVLDGTLKWTDTFLYKKETEDYDGAYDPAGTGSLPKEPDGKNYSLKELEEKAAKESDNVAHNILGYYGTDSSNQDFHQEIRQIVGQTWDVVDREVSPQMAGFLMEAIYDQQGELLEMLKQTNFDDQRIPKDLPVLVAHKIGDADDFHHDAAIVFAKSPYVLVVFTENKEMDLIARISKDIYEVLK</sequence>
<name>A0A7X3G728_9STRE</name>
<dbReference type="PANTHER" id="PTHR35333">
    <property type="entry name" value="BETA-LACTAMASE"/>
    <property type="match status" value="1"/>
</dbReference>
<accession>A0A7X3G728</accession>